<evidence type="ECO:0008006" key="3">
    <source>
        <dbReference type="Google" id="ProtNLM"/>
    </source>
</evidence>
<accession>A0ABQ3VSQ9</accession>
<evidence type="ECO:0000313" key="2">
    <source>
        <dbReference type="Proteomes" id="UP000635565"/>
    </source>
</evidence>
<dbReference type="Pfam" id="PF13941">
    <property type="entry name" value="MutL"/>
    <property type="match status" value="1"/>
</dbReference>
<comment type="caution">
    <text evidence="1">The sequence shown here is derived from an EMBL/GenBank/DDBJ whole genome shotgun (WGS) entry which is preliminary data.</text>
</comment>
<reference evidence="1 2" key="1">
    <citation type="journal article" date="2021" name="Int. J. Syst. Evol. Microbiol.">
        <title>Reticulibacter mediterranei gen. nov., sp. nov., within the new family Reticulibacteraceae fam. nov., and Ktedonospora formicarum gen. nov., sp. nov., Ktedonobacter robiniae sp. nov., Dictyobacter formicarum sp. nov. and Dictyobacter arantiisoli sp. nov., belonging to the class Ktedonobacteria.</title>
        <authorList>
            <person name="Yabe S."/>
            <person name="Zheng Y."/>
            <person name="Wang C.M."/>
            <person name="Sakai Y."/>
            <person name="Abe K."/>
            <person name="Yokota A."/>
            <person name="Donadio S."/>
            <person name="Cavaletti L."/>
            <person name="Monciardini P."/>
        </authorList>
    </citation>
    <scope>NUCLEOTIDE SEQUENCE [LARGE SCALE GENOMIC DNA]</scope>
    <source>
        <strain evidence="1 2">SOSP1-9</strain>
    </source>
</reference>
<dbReference type="Proteomes" id="UP000635565">
    <property type="component" value="Unassembled WGS sequence"/>
</dbReference>
<name>A0ABQ3VSQ9_9CHLR</name>
<proteinExistence type="predicted"/>
<organism evidence="1 2">
    <name type="scientific">Dictyobacter formicarum</name>
    <dbReference type="NCBI Taxonomy" id="2778368"/>
    <lineage>
        <taxon>Bacteria</taxon>
        <taxon>Bacillati</taxon>
        <taxon>Chloroflexota</taxon>
        <taxon>Ktedonobacteria</taxon>
        <taxon>Ktedonobacterales</taxon>
        <taxon>Dictyobacteraceae</taxon>
        <taxon>Dictyobacter</taxon>
    </lineage>
</organism>
<dbReference type="EMBL" id="BNJJ01000030">
    <property type="protein sequence ID" value="GHO88985.1"/>
    <property type="molecule type" value="Genomic_DNA"/>
</dbReference>
<protein>
    <recommendedName>
        <fullName evidence="3">Methylaspartate mutase</fullName>
    </recommendedName>
</protein>
<evidence type="ECO:0000313" key="1">
    <source>
        <dbReference type="EMBL" id="GHO88985.1"/>
    </source>
</evidence>
<sequence length="621" mass="65762">MYTQPYPEGGQGPAQAQNSVNPNSLLIADCGAVFTKVSLFGLVEGQYRLMARGEAPSTIKPPLEDLSEGIIQAINVIEFVTGRKLIEEKRVISPEQSTGDGVDIFIATVSAGDPLRVATLGAVSPELASLSAQAVSGLYAQVQAVPSPSYVAATTPAAVGAAGSGVAWTQDRVAQEWERQLGRLRELQPQATLIVGSADGPAGPSPLQEACQLLINFARETSQQGGMLGPDGTPKRYSVVYAGAPQYVEAVRRMLQNVADVTRVEPLTNSAQLGPVSAAIGSLHEHEGLQQIPGYERVRNWSRANPVASATSLSSLVRFLAQHYMMNVTAVDVGGSTTAVMLAGEQGEFIPMVNTGIGVGPNIGDILQKVGLQRITRWLPFLISEDEVRQFVLNHMLHPQSLPTDARELALMQAFAREAIALTVEAARKSSRLELPDTDLILATGGVLSQAPKYGQVAMMLLDALQPRGVTSLVVDSTMLISQLGAVATVAPVMAVQVNENDAVSHRLGTCVIPFGNVQQGQLAVRVGVEYSNGRQLNVDVMGGTIEVIPLQVNEQALLTLFPAPTVDVGLGPGERARAAEEIDGGLIGLIIDARGRPLVLPGDDTERQARLLQWSQVLGA</sequence>
<gene>
    <name evidence="1" type="ORF">KSZ_69910</name>
</gene>
<dbReference type="RefSeq" id="WP_201366527.1">
    <property type="nucleotide sequence ID" value="NZ_BNJJ01000030.1"/>
</dbReference>
<keyword evidence="2" id="KW-1185">Reference proteome</keyword>
<dbReference type="InterPro" id="IPR006230">
    <property type="entry name" value="MutL"/>
</dbReference>